<evidence type="ECO:0000313" key="1">
    <source>
        <dbReference type="EMBL" id="KAJ7668850.1"/>
    </source>
</evidence>
<comment type="caution">
    <text evidence="1">The sequence shown here is derived from an EMBL/GenBank/DDBJ whole genome shotgun (WGS) entry which is preliminary data.</text>
</comment>
<dbReference type="Proteomes" id="UP001221757">
    <property type="component" value="Unassembled WGS sequence"/>
</dbReference>
<sequence>MCRSDRQGGRRRLWYRPHFSCLRPPPPLRGSSLGVLSNIYPEPCTRGPVSHCALWRRAPSCLDYCRATVVLDNDNLNESHIPLTFLHSMLQNQCSKTYSDHKLFFESPCQVLLQEKLSSVFRTRCKRVNVSQDFSLKAPLESKSALLKHVEMKCCHEDGSRRGNLCWGSGGGPKKKKIRCVLILSPLRFRTKLILGHFRVHYEFGEETVDAASSGDDGGNEENGENGRNAFCAQRLSIHVPSNSIANAI</sequence>
<accession>A0AAD7CXA0</accession>
<protein>
    <submittedName>
        <fullName evidence="1">Uncharacterized protein</fullName>
    </submittedName>
</protein>
<gene>
    <name evidence="1" type="ORF">B0H17DRAFT_1087571</name>
</gene>
<organism evidence="1 2">
    <name type="scientific">Mycena rosella</name>
    <name type="common">Pink bonnet</name>
    <name type="synonym">Agaricus rosellus</name>
    <dbReference type="NCBI Taxonomy" id="1033263"/>
    <lineage>
        <taxon>Eukaryota</taxon>
        <taxon>Fungi</taxon>
        <taxon>Dikarya</taxon>
        <taxon>Basidiomycota</taxon>
        <taxon>Agaricomycotina</taxon>
        <taxon>Agaricomycetes</taxon>
        <taxon>Agaricomycetidae</taxon>
        <taxon>Agaricales</taxon>
        <taxon>Marasmiineae</taxon>
        <taxon>Mycenaceae</taxon>
        <taxon>Mycena</taxon>
    </lineage>
</organism>
<reference evidence="1" key="1">
    <citation type="submission" date="2023-03" db="EMBL/GenBank/DDBJ databases">
        <title>Massive genome expansion in bonnet fungi (Mycena s.s.) driven by repeated elements and novel gene families across ecological guilds.</title>
        <authorList>
            <consortium name="Lawrence Berkeley National Laboratory"/>
            <person name="Harder C.B."/>
            <person name="Miyauchi S."/>
            <person name="Viragh M."/>
            <person name="Kuo A."/>
            <person name="Thoen E."/>
            <person name="Andreopoulos B."/>
            <person name="Lu D."/>
            <person name="Skrede I."/>
            <person name="Drula E."/>
            <person name="Henrissat B."/>
            <person name="Morin E."/>
            <person name="Kohler A."/>
            <person name="Barry K."/>
            <person name="LaButti K."/>
            <person name="Morin E."/>
            <person name="Salamov A."/>
            <person name="Lipzen A."/>
            <person name="Mereny Z."/>
            <person name="Hegedus B."/>
            <person name="Baldrian P."/>
            <person name="Stursova M."/>
            <person name="Weitz H."/>
            <person name="Taylor A."/>
            <person name="Grigoriev I.V."/>
            <person name="Nagy L.G."/>
            <person name="Martin F."/>
            <person name="Kauserud H."/>
        </authorList>
    </citation>
    <scope>NUCLEOTIDE SEQUENCE</scope>
    <source>
        <strain evidence="1">CBHHK067</strain>
    </source>
</reference>
<dbReference type="EMBL" id="JARKIE010000193">
    <property type="protein sequence ID" value="KAJ7668850.1"/>
    <property type="molecule type" value="Genomic_DNA"/>
</dbReference>
<proteinExistence type="predicted"/>
<keyword evidence="2" id="KW-1185">Reference proteome</keyword>
<name>A0AAD7CXA0_MYCRO</name>
<evidence type="ECO:0000313" key="2">
    <source>
        <dbReference type="Proteomes" id="UP001221757"/>
    </source>
</evidence>
<dbReference type="AlphaFoldDB" id="A0AAD7CXA0"/>